<evidence type="ECO:0000313" key="8">
    <source>
        <dbReference type="Proteomes" id="UP000774326"/>
    </source>
</evidence>
<dbReference type="GO" id="GO:0016929">
    <property type="term" value="F:deSUMOylase activity"/>
    <property type="evidence" value="ECO:0007669"/>
    <property type="project" value="TreeGrafter"/>
</dbReference>
<feature type="compositionally biased region" description="Polar residues" evidence="5">
    <location>
        <begin position="119"/>
        <end position="131"/>
    </location>
</feature>
<evidence type="ECO:0000256" key="5">
    <source>
        <dbReference type="SAM" id="MobiDB-lite"/>
    </source>
</evidence>
<dbReference type="InterPro" id="IPR038765">
    <property type="entry name" value="Papain-like_cys_pep_sf"/>
</dbReference>
<feature type="compositionally biased region" description="Low complexity" evidence="5">
    <location>
        <begin position="213"/>
        <end position="222"/>
    </location>
</feature>
<feature type="compositionally biased region" description="Polar residues" evidence="5">
    <location>
        <begin position="243"/>
        <end position="258"/>
    </location>
</feature>
<keyword evidence="4" id="KW-0788">Thiol protease</keyword>
<feature type="compositionally biased region" description="Low complexity" evidence="5">
    <location>
        <begin position="302"/>
        <end position="312"/>
    </location>
</feature>
<dbReference type="EMBL" id="JAEUBG010003340">
    <property type="protein sequence ID" value="KAH3682929.1"/>
    <property type="molecule type" value="Genomic_DNA"/>
</dbReference>
<dbReference type="GO" id="GO:0006508">
    <property type="term" value="P:proteolysis"/>
    <property type="evidence" value="ECO:0007669"/>
    <property type="project" value="UniProtKB-KW"/>
</dbReference>
<feature type="region of interest" description="Disordered" evidence="5">
    <location>
        <begin position="175"/>
        <end position="270"/>
    </location>
</feature>
<sequence>MPKMHTYRRTVSSQTGVNSTPSNDKTKINTSANTVQSTFRQQFGTPRIPSGNGHPFGNGSKAATPSSTLKRKPKTSMGYGSISTATTTSKTPAKRIIIPNHSIISTHKSTSSLKRKSPAYQTNSNNNSSINAFRPQPDWTRSSDKMKDSTTQESMSFAQTLESYASGLFSRTLGMLTDRTNPPAETSTIDPGLNRSASASSSSSEHGCAKAFSSSPSNSADSNDSKVSLASITPTTPLKKLRPSTSTKTILSSATKLPSPSKAKYTPQDLSFMNPSVEDLGLESIINANSPEKKKKKIKPDAATNNSSSSTSPTKNVDYGKQFVKRAIHNRVRTLTQSRNSSMISTNGNDTTFITAESPSNKSFFHDLLTGSDISSPKPKSTAPPPSSRHGTPMSTRRGSMASLSTTVKKSNGDQSVSKSRHTSELSGAVSEAIEFFTTPRSRLLQLQLNRQNSTSANTKSTPNSTNDPDISIISVRKLPKPSSESKLTLRFNESRTYFQNQYAKLERELQQLKENEKINLLVKKQRSEALKPQRSKLLREVTKEEESRINQLWYNGGAGSRLLLSQYQIDLTLDDLRTLTDGSWLNDNVIEMYLKTLDTESVFAYTPFFFTKLESDGYKGVAKWLKRNKREIHKLDRIIVPINIARMHWVLGVIDLKGKKIYYLDSLCTRKSQHGERALQLMKTYVAEQFKREGKTVDIATFKLEHVLDCPQQGNGYDCGIFTLMNSLHFAKLDPVELNYQSTDSKMFRRIVANELLKLGGL</sequence>
<reference evidence="7" key="1">
    <citation type="journal article" date="2021" name="Open Biol.">
        <title>Shared evolutionary footprints suggest mitochondrial oxidative damage underlies multiple complex I losses in fungi.</title>
        <authorList>
            <person name="Schikora-Tamarit M.A."/>
            <person name="Marcet-Houben M."/>
            <person name="Nosek J."/>
            <person name="Gabaldon T."/>
        </authorList>
    </citation>
    <scope>NUCLEOTIDE SEQUENCE</scope>
    <source>
        <strain evidence="7">CBS2887</strain>
    </source>
</reference>
<dbReference type="PROSITE" id="PS50600">
    <property type="entry name" value="ULP_PROTEASE"/>
    <property type="match status" value="1"/>
</dbReference>
<feature type="compositionally biased region" description="Low complexity" evidence="5">
    <location>
        <begin position="101"/>
        <end position="112"/>
    </location>
</feature>
<evidence type="ECO:0000259" key="6">
    <source>
        <dbReference type="PROSITE" id="PS50600"/>
    </source>
</evidence>
<comment type="similarity">
    <text evidence="1">Belongs to the peptidase C48 family.</text>
</comment>
<evidence type="ECO:0000256" key="4">
    <source>
        <dbReference type="ARBA" id="ARBA00022807"/>
    </source>
</evidence>
<evidence type="ECO:0000313" key="7">
    <source>
        <dbReference type="EMBL" id="KAH3682929.1"/>
    </source>
</evidence>
<feature type="region of interest" description="Disordered" evidence="5">
    <location>
        <begin position="1"/>
        <end position="155"/>
    </location>
</feature>
<dbReference type="SUPFAM" id="SSF54001">
    <property type="entry name" value="Cysteine proteinases"/>
    <property type="match status" value="1"/>
</dbReference>
<evidence type="ECO:0000256" key="1">
    <source>
        <dbReference type="ARBA" id="ARBA00005234"/>
    </source>
</evidence>
<feature type="region of interest" description="Disordered" evidence="5">
    <location>
        <begin position="291"/>
        <end position="320"/>
    </location>
</feature>
<evidence type="ECO:0000256" key="3">
    <source>
        <dbReference type="ARBA" id="ARBA00022801"/>
    </source>
</evidence>
<dbReference type="AlphaFoldDB" id="A0A9P8Q4X0"/>
<feature type="compositionally biased region" description="Polar residues" evidence="5">
    <location>
        <begin position="226"/>
        <end position="236"/>
    </location>
</feature>
<dbReference type="Proteomes" id="UP000774326">
    <property type="component" value="Unassembled WGS sequence"/>
</dbReference>
<gene>
    <name evidence="7" type="ORF">WICPIJ_006101</name>
</gene>
<name>A0A9P8Q4X0_WICPI</name>
<evidence type="ECO:0000256" key="2">
    <source>
        <dbReference type="ARBA" id="ARBA00022670"/>
    </source>
</evidence>
<feature type="compositionally biased region" description="Polar residues" evidence="5">
    <location>
        <begin position="178"/>
        <end position="189"/>
    </location>
</feature>
<keyword evidence="2" id="KW-0645">Protease</keyword>
<comment type="caution">
    <text evidence="7">The sequence shown here is derived from an EMBL/GenBank/DDBJ whole genome shotgun (WGS) entry which is preliminary data.</text>
</comment>
<organism evidence="7 8">
    <name type="scientific">Wickerhamomyces pijperi</name>
    <name type="common">Yeast</name>
    <name type="synonym">Pichia pijperi</name>
    <dbReference type="NCBI Taxonomy" id="599730"/>
    <lineage>
        <taxon>Eukaryota</taxon>
        <taxon>Fungi</taxon>
        <taxon>Dikarya</taxon>
        <taxon>Ascomycota</taxon>
        <taxon>Saccharomycotina</taxon>
        <taxon>Saccharomycetes</taxon>
        <taxon>Phaffomycetales</taxon>
        <taxon>Wickerhamomycetaceae</taxon>
        <taxon>Wickerhamomyces</taxon>
    </lineage>
</organism>
<dbReference type="GO" id="GO:0005634">
    <property type="term" value="C:nucleus"/>
    <property type="evidence" value="ECO:0007669"/>
    <property type="project" value="TreeGrafter"/>
</dbReference>
<dbReference type="GO" id="GO:0016926">
    <property type="term" value="P:protein desumoylation"/>
    <property type="evidence" value="ECO:0007669"/>
    <property type="project" value="TreeGrafter"/>
</dbReference>
<accession>A0A9P8Q4X0</accession>
<feature type="region of interest" description="Disordered" evidence="5">
    <location>
        <begin position="364"/>
        <end position="425"/>
    </location>
</feature>
<proteinExistence type="inferred from homology"/>
<protein>
    <recommendedName>
        <fullName evidence="6">Ubiquitin-like protease family profile domain-containing protein</fullName>
    </recommendedName>
</protein>
<feature type="domain" description="Ubiquitin-like protease family profile" evidence="6">
    <location>
        <begin position="570"/>
        <end position="731"/>
    </location>
</feature>
<feature type="compositionally biased region" description="Basic and acidic residues" evidence="5">
    <location>
        <begin position="141"/>
        <end position="150"/>
    </location>
</feature>
<dbReference type="OrthoDB" id="1939479at2759"/>
<keyword evidence="8" id="KW-1185">Reference proteome</keyword>
<dbReference type="PANTHER" id="PTHR12606:SF141">
    <property type="entry name" value="GH15225P-RELATED"/>
    <property type="match status" value="1"/>
</dbReference>
<dbReference type="InterPro" id="IPR003653">
    <property type="entry name" value="Peptidase_C48_C"/>
</dbReference>
<keyword evidence="3" id="KW-0378">Hydrolase</keyword>
<dbReference type="Pfam" id="PF02902">
    <property type="entry name" value="Peptidase_C48"/>
    <property type="match status" value="1"/>
</dbReference>
<reference evidence="7" key="2">
    <citation type="submission" date="2021-01" db="EMBL/GenBank/DDBJ databases">
        <authorList>
            <person name="Schikora-Tamarit M.A."/>
        </authorList>
    </citation>
    <scope>NUCLEOTIDE SEQUENCE</scope>
    <source>
        <strain evidence="7">CBS2887</strain>
    </source>
</reference>
<dbReference type="PANTHER" id="PTHR12606">
    <property type="entry name" value="SENTRIN/SUMO-SPECIFIC PROTEASE"/>
    <property type="match status" value="1"/>
</dbReference>
<dbReference type="Gene3D" id="3.40.395.10">
    <property type="entry name" value="Adenoviral Proteinase, Chain A"/>
    <property type="match status" value="1"/>
</dbReference>
<feature type="compositionally biased region" description="Polar residues" evidence="5">
    <location>
        <begin position="9"/>
        <end position="44"/>
    </location>
</feature>
<feature type="compositionally biased region" description="Polar residues" evidence="5">
    <location>
        <begin position="389"/>
        <end position="418"/>
    </location>
</feature>